<gene>
    <name evidence="1" type="ORF">AFUS01_LOCUS42912</name>
</gene>
<keyword evidence="2" id="KW-1185">Reference proteome</keyword>
<evidence type="ECO:0000313" key="1">
    <source>
        <dbReference type="EMBL" id="CAG7833273.1"/>
    </source>
</evidence>
<dbReference type="EMBL" id="CAJVCH010569424">
    <property type="protein sequence ID" value="CAG7833273.1"/>
    <property type="molecule type" value="Genomic_DNA"/>
</dbReference>
<accession>A0A8J2LJV1</accession>
<evidence type="ECO:0000313" key="2">
    <source>
        <dbReference type="Proteomes" id="UP000708208"/>
    </source>
</evidence>
<organism evidence="1 2">
    <name type="scientific">Allacma fusca</name>
    <dbReference type="NCBI Taxonomy" id="39272"/>
    <lineage>
        <taxon>Eukaryota</taxon>
        <taxon>Metazoa</taxon>
        <taxon>Ecdysozoa</taxon>
        <taxon>Arthropoda</taxon>
        <taxon>Hexapoda</taxon>
        <taxon>Collembola</taxon>
        <taxon>Symphypleona</taxon>
        <taxon>Sminthuridae</taxon>
        <taxon>Allacma</taxon>
    </lineage>
</organism>
<proteinExistence type="predicted"/>
<feature type="non-terminal residue" evidence="1">
    <location>
        <position position="1"/>
    </location>
</feature>
<sequence>SEYGGCVSILDIDFNLGDDSNWSQVGGYEPGYDSFETGLVSADDADDATA</sequence>
<reference evidence="1" key="1">
    <citation type="submission" date="2021-06" db="EMBL/GenBank/DDBJ databases">
        <authorList>
            <person name="Hodson N. C."/>
            <person name="Mongue J. A."/>
            <person name="Jaron S. K."/>
        </authorList>
    </citation>
    <scope>NUCLEOTIDE SEQUENCE</scope>
</reference>
<feature type="non-terminal residue" evidence="1">
    <location>
        <position position="50"/>
    </location>
</feature>
<dbReference type="Proteomes" id="UP000708208">
    <property type="component" value="Unassembled WGS sequence"/>
</dbReference>
<protein>
    <submittedName>
        <fullName evidence="1">Uncharacterized protein</fullName>
    </submittedName>
</protein>
<dbReference type="AlphaFoldDB" id="A0A8J2LJV1"/>
<comment type="caution">
    <text evidence="1">The sequence shown here is derived from an EMBL/GenBank/DDBJ whole genome shotgun (WGS) entry which is preliminary data.</text>
</comment>
<name>A0A8J2LJV1_9HEXA</name>